<dbReference type="Proteomes" id="UP001500827">
    <property type="component" value="Unassembled WGS sequence"/>
</dbReference>
<proteinExistence type="predicted"/>
<gene>
    <name evidence="2" type="ORF">GCM10022276_05110</name>
</gene>
<organism evidence="2 3">
    <name type="scientific">Sphingomonas limnosediminicola</name>
    <dbReference type="NCBI Taxonomy" id="940133"/>
    <lineage>
        <taxon>Bacteria</taxon>
        <taxon>Pseudomonadati</taxon>
        <taxon>Pseudomonadota</taxon>
        <taxon>Alphaproteobacteria</taxon>
        <taxon>Sphingomonadales</taxon>
        <taxon>Sphingomonadaceae</taxon>
        <taxon>Sphingomonas</taxon>
    </lineage>
</organism>
<name>A0ABP7KWN5_9SPHN</name>
<evidence type="ECO:0008006" key="4">
    <source>
        <dbReference type="Google" id="ProtNLM"/>
    </source>
</evidence>
<dbReference type="Pfam" id="PF10098">
    <property type="entry name" value="DUF2336"/>
    <property type="match status" value="1"/>
</dbReference>
<dbReference type="InterPro" id="IPR019285">
    <property type="entry name" value="DUF2336"/>
</dbReference>
<keyword evidence="3" id="KW-1185">Reference proteome</keyword>
<comment type="caution">
    <text evidence="2">The sequence shown here is derived from an EMBL/GenBank/DDBJ whole genome shotgun (WGS) entry which is preliminary data.</text>
</comment>
<evidence type="ECO:0000256" key="1">
    <source>
        <dbReference type="SAM" id="MobiDB-lite"/>
    </source>
</evidence>
<evidence type="ECO:0000313" key="2">
    <source>
        <dbReference type="EMBL" id="GAA3888978.1"/>
    </source>
</evidence>
<reference evidence="3" key="1">
    <citation type="journal article" date="2019" name="Int. J. Syst. Evol. Microbiol.">
        <title>The Global Catalogue of Microorganisms (GCM) 10K type strain sequencing project: providing services to taxonomists for standard genome sequencing and annotation.</title>
        <authorList>
            <consortium name="The Broad Institute Genomics Platform"/>
            <consortium name="The Broad Institute Genome Sequencing Center for Infectious Disease"/>
            <person name="Wu L."/>
            <person name="Ma J."/>
        </authorList>
    </citation>
    <scope>NUCLEOTIDE SEQUENCE [LARGE SCALE GENOMIC DNA]</scope>
    <source>
        <strain evidence="3">JCM 17543</strain>
    </source>
</reference>
<dbReference type="EMBL" id="BAABBM010000001">
    <property type="protein sequence ID" value="GAA3888978.1"/>
    <property type="molecule type" value="Genomic_DNA"/>
</dbReference>
<feature type="region of interest" description="Disordered" evidence="1">
    <location>
        <begin position="1"/>
        <end position="22"/>
    </location>
</feature>
<accession>A0ABP7KWN5</accession>
<dbReference type="RefSeq" id="WP_344698130.1">
    <property type="nucleotide sequence ID" value="NZ_BAABBM010000001.1"/>
</dbReference>
<evidence type="ECO:0000313" key="3">
    <source>
        <dbReference type="Proteomes" id="UP001500827"/>
    </source>
</evidence>
<protein>
    <recommendedName>
        <fullName evidence="4">DUF2336 domain-containing protein</fullName>
    </recommendedName>
</protein>
<sequence length="352" mass="37585">MKPEEWPIAASAADQSGRARRAGRDRLSTVRVDFFLDSAERLTEQERALMTAMLHCMVADIADALRAALPNMATPANDEGNLAIFDRLSEAGLLDRAGLMRLLLRRADEERIATGAKSRAGRREARVVQGLVSHRDGAVAAAAMALIIARGRRRDRFGQCLLHFDDLPRDEARALVCSLAAALRADLVVGTGAAEADRQLAAAMAQVMASLDTGSSVENLTATLIRLLDEEDALSNELIGAAAIEGEINFVAQALARRCGLSGEVALEELLSADPRRIMAMLRMGNLAREVAGGLLAGIGDLLGISDLGRAIAEFDRLSDADVANARSWVAADPLYQYAVDSLGTDNGQRTV</sequence>